<feature type="domain" description="CENP-V/GFA" evidence="5">
    <location>
        <begin position="5"/>
        <end position="121"/>
    </location>
</feature>
<dbReference type="PROSITE" id="PS51891">
    <property type="entry name" value="CENP_V_GFA"/>
    <property type="match status" value="1"/>
</dbReference>
<evidence type="ECO:0000256" key="3">
    <source>
        <dbReference type="ARBA" id="ARBA00022833"/>
    </source>
</evidence>
<sequence length="151" mass="16373">MSESLSGTCLCGSIKVKLNSTANHVGLCYCSDCQKSAGGPYQCNAMFNSSDVELEDPKGYVKLYVVPKEQTLSGIEKQKWFCGNCGSPLFVRPMSLNGEKSFIKTGILDTAPGFQGTSPLDQLKPTSEIFTKNRPSYVKPIDDAAQFNTVP</sequence>
<organism evidence="6 7">
    <name type="scientific">Circinella minor</name>
    <dbReference type="NCBI Taxonomy" id="1195481"/>
    <lineage>
        <taxon>Eukaryota</taxon>
        <taxon>Fungi</taxon>
        <taxon>Fungi incertae sedis</taxon>
        <taxon>Mucoromycota</taxon>
        <taxon>Mucoromycotina</taxon>
        <taxon>Mucoromycetes</taxon>
        <taxon>Mucorales</taxon>
        <taxon>Lichtheimiaceae</taxon>
        <taxon>Circinella</taxon>
    </lineage>
</organism>
<evidence type="ECO:0000256" key="4">
    <source>
        <dbReference type="ARBA" id="ARBA00023239"/>
    </source>
</evidence>
<keyword evidence="7" id="KW-1185">Reference proteome</keyword>
<evidence type="ECO:0000313" key="6">
    <source>
        <dbReference type="EMBL" id="KAG2223045.1"/>
    </source>
</evidence>
<dbReference type="GO" id="GO:0046872">
    <property type="term" value="F:metal ion binding"/>
    <property type="evidence" value="ECO:0007669"/>
    <property type="project" value="UniProtKB-KW"/>
</dbReference>
<keyword evidence="2" id="KW-0479">Metal-binding</keyword>
<gene>
    <name evidence="6" type="ORF">INT45_008246</name>
</gene>
<evidence type="ECO:0000313" key="7">
    <source>
        <dbReference type="Proteomes" id="UP000646827"/>
    </source>
</evidence>
<dbReference type="InterPro" id="IPR011057">
    <property type="entry name" value="Mss4-like_sf"/>
</dbReference>
<keyword evidence="3" id="KW-0862">Zinc</keyword>
<dbReference type="AlphaFoldDB" id="A0A8H7S5E6"/>
<dbReference type="SUPFAM" id="SSF51316">
    <property type="entry name" value="Mss4-like"/>
    <property type="match status" value="1"/>
</dbReference>
<dbReference type="Proteomes" id="UP000646827">
    <property type="component" value="Unassembled WGS sequence"/>
</dbReference>
<reference evidence="6 7" key="1">
    <citation type="submission" date="2020-12" db="EMBL/GenBank/DDBJ databases">
        <title>Metabolic potential, ecology and presence of endohyphal bacteria is reflected in genomic diversity of Mucoromycotina.</title>
        <authorList>
            <person name="Muszewska A."/>
            <person name="Okrasinska A."/>
            <person name="Steczkiewicz K."/>
            <person name="Drgas O."/>
            <person name="Orlowska M."/>
            <person name="Perlinska-Lenart U."/>
            <person name="Aleksandrzak-Piekarczyk T."/>
            <person name="Szatraj K."/>
            <person name="Zielenkiewicz U."/>
            <person name="Pilsyk S."/>
            <person name="Malc E."/>
            <person name="Mieczkowski P."/>
            <person name="Kruszewska J.S."/>
            <person name="Biernat P."/>
            <person name="Pawlowska J."/>
        </authorList>
    </citation>
    <scope>NUCLEOTIDE SEQUENCE [LARGE SCALE GENOMIC DNA]</scope>
    <source>
        <strain evidence="6 7">CBS 142.35</strain>
    </source>
</reference>
<keyword evidence="4" id="KW-0456">Lyase</keyword>
<protein>
    <recommendedName>
        <fullName evidence="5">CENP-V/GFA domain-containing protein</fullName>
    </recommendedName>
</protein>
<comment type="caution">
    <text evidence="6">The sequence shown here is derived from an EMBL/GenBank/DDBJ whole genome shotgun (WGS) entry which is preliminary data.</text>
</comment>
<dbReference type="PANTHER" id="PTHR33337:SF40">
    <property type="entry name" value="CENP-V_GFA DOMAIN-CONTAINING PROTEIN-RELATED"/>
    <property type="match status" value="1"/>
</dbReference>
<dbReference type="EMBL" id="JAEPRB010000069">
    <property type="protein sequence ID" value="KAG2223045.1"/>
    <property type="molecule type" value="Genomic_DNA"/>
</dbReference>
<dbReference type="OrthoDB" id="2212170at2759"/>
<dbReference type="Pfam" id="PF04828">
    <property type="entry name" value="GFA"/>
    <property type="match status" value="1"/>
</dbReference>
<comment type="similarity">
    <text evidence="1">Belongs to the Gfa family.</text>
</comment>
<evidence type="ECO:0000256" key="1">
    <source>
        <dbReference type="ARBA" id="ARBA00005495"/>
    </source>
</evidence>
<proteinExistence type="inferred from homology"/>
<evidence type="ECO:0000256" key="2">
    <source>
        <dbReference type="ARBA" id="ARBA00022723"/>
    </source>
</evidence>
<dbReference type="InterPro" id="IPR006913">
    <property type="entry name" value="CENP-V/GFA"/>
</dbReference>
<accession>A0A8H7S5E6</accession>
<evidence type="ECO:0000259" key="5">
    <source>
        <dbReference type="PROSITE" id="PS51891"/>
    </source>
</evidence>
<name>A0A8H7S5E6_9FUNG</name>
<dbReference type="Gene3D" id="3.90.1590.10">
    <property type="entry name" value="glutathione-dependent formaldehyde- activating enzyme (gfa)"/>
    <property type="match status" value="1"/>
</dbReference>
<dbReference type="PANTHER" id="PTHR33337">
    <property type="entry name" value="GFA DOMAIN-CONTAINING PROTEIN"/>
    <property type="match status" value="1"/>
</dbReference>
<dbReference type="GO" id="GO:0016846">
    <property type="term" value="F:carbon-sulfur lyase activity"/>
    <property type="evidence" value="ECO:0007669"/>
    <property type="project" value="InterPro"/>
</dbReference>